<reference evidence="2" key="1">
    <citation type="submission" date="2021-02" db="EMBL/GenBank/DDBJ databases">
        <authorList>
            <person name="Dougan E. K."/>
            <person name="Rhodes N."/>
            <person name="Thang M."/>
            <person name="Chan C."/>
        </authorList>
    </citation>
    <scope>NUCLEOTIDE SEQUENCE</scope>
</reference>
<dbReference type="Pfam" id="PF02037">
    <property type="entry name" value="SAP"/>
    <property type="match status" value="1"/>
</dbReference>
<dbReference type="PROSITE" id="PS50800">
    <property type="entry name" value="SAP"/>
    <property type="match status" value="1"/>
</dbReference>
<dbReference type="AlphaFoldDB" id="A0A813KU89"/>
<feature type="domain" description="SAP" evidence="1">
    <location>
        <begin position="115"/>
        <end position="149"/>
    </location>
</feature>
<dbReference type="InterPro" id="IPR003034">
    <property type="entry name" value="SAP_dom"/>
</dbReference>
<dbReference type="EMBL" id="CAJNNW010032414">
    <property type="protein sequence ID" value="CAE8712890.1"/>
    <property type="molecule type" value="Genomic_DNA"/>
</dbReference>
<dbReference type="InterPro" id="IPR036361">
    <property type="entry name" value="SAP_dom_sf"/>
</dbReference>
<sequence length="164" mass="18201">MCEKTSKAQNYHGVDDIEPTSRRLWEVQSLVNAKKMKCELEGLFWDNSPDKANRHAIETWGAWCDPMMPGGGVDNADNLRGEKTRPGECYKGFACIGVGQASVSTSVNRVTAGTLHSYTPMILKQILRSRKLATTGGKDELIQRINLYMQAGAGLHSRSRSRSR</sequence>
<evidence type="ECO:0000313" key="3">
    <source>
        <dbReference type="Proteomes" id="UP000626109"/>
    </source>
</evidence>
<proteinExistence type="predicted"/>
<dbReference type="Gene3D" id="1.10.720.30">
    <property type="entry name" value="SAP domain"/>
    <property type="match status" value="1"/>
</dbReference>
<gene>
    <name evidence="2" type="ORF">PGLA2088_LOCUS37242</name>
</gene>
<name>A0A813KU89_POLGL</name>
<evidence type="ECO:0000259" key="1">
    <source>
        <dbReference type="PROSITE" id="PS50800"/>
    </source>
</evidence>
<evidence type="ECO:0000313" key="2">
    <source>
        <dbReference type="EMBL" id="CAE8712890.1"/>
    </source>
</evidence>
<protein>
    <recommendedName>
        <fullName evidence="1">SAP domain-containing protein</fullName>
    </recommendedName>
</protein>
<dbReference type="Proteomes" id="UP000626109">
    <property type="component" value="Unassembled WGS sequence"/>
</dbReference>
<comment type="caution">
    <text evidence="2">The sequence shown here is derived from an EMBL/GenBank/DDBJ whole genome shotgun (WGS) entry which is preliminary data.</text>
</comment>
<dbReference type="SUPFAM" id="SSF68906">
    <property type="entry name" value="SAP domain"/>
    <property type="match status" value="1"/>
</dbReference>
<organism evidence="2 3">
    <name type="scientific">Polarella glacialis</name>
    <name type="common">Dinoflagellate</name>
    <dbReference type="NCBI Taxonomy" id="89957"/>
    <lineage>
        <taxon>Eukaryota</taxon>
        <taxon>Sar</taxon>
        <taxon>Alveolata</taxon>
        <taxon>Dinophyceae</taxon>
        <taxon>Suessiales</taxon>
        <taxon>Suessiaceae</taxon>
        <taxon>Polarella</taxon>
    </lineage>
</organism>
<accession>A0A813KU89</accession>